<dbReference type="OrthoDB" id="666248at2759"/>
<dbReference type="EMBL" id="LWDX02067556">
    <property type="protein sequence ID" value="OEL15206.1"/>
    <property type="molecule type" value="Genomic_DNA"/>
</dbReference>
<dbReference type="STRING" id="888268.A0A1E5UQQ7"/>
<organism evidence="1 2">
    <name type="scientific">Dichanthelium oligosanthes</name>
    <dbReference type="NCBI Taxonomy" id="888268"/>
    <lineage>
        <taxon>Eukaryota</taxon>
        <taxon>Viridiplantae</taxon>
        <taxon>Streptophyta</taxon>
        <taxon>Embryophyta</taxon>
        <taxon>Tracheophyta</taxon>
        <taxon>Spermatophyta</taxon>
        <taxon>Magnoliopsida</taxon>
        <taxon>Liliopsida</taxon>
        <taxon>Poales</taxon>
        <taxon>Poaceae</taxon>
        <taxon>PACMAD clade</taxon>
        <taxon>Panicoideae</taxon>
        <taxon>Panicodae</taxon>
        <taxon>Paniceae</taxon>
        <taxon>Dichantheliinae</taxon>
        <taxon>Dichanthelium</taxon>
    </lineage>
</organism>
<reference evidence="1 2" key="1">
    <citation type="submission" date="2016-09" db="EMBL/GenBank/DDBJ databases">
        <title>The draft genome of Dichanthelium oligosanthes: A C3 panicoid grass species.</title>
        <authorList>
            <person name="Studer A.J."/>
            <person name="Schnable J.C."/>
            <person name="Brutnell T.P."/>
        </authorList>
    </citation>
    <scope>NUCLEOTIDE SEQUENCE [LARGE SCALE GENOMIC DNA]</scope>
    <source>
        <strain evidence="2">cv. Kellogg 1175</strain>
        <tissue evidence="1">Leaf</tissue>
    </source>
</reference>
<evidence type="ECO:0000313" key="1">
    <source>
        <dbReference type="EMBL" id="OEL15206.1"/>
    </source>
</evidence>
<sequence length="110" mass="11945">MSPFLLGHIPSTAERKVFYSHMSITTHVGQGGHAVQACKVTALDGDGGAGRWRVIPSPPALIASNSRNRVVIEGVAYFLLNLFYNNHANLKPDAIAVFGLATEEWRPTML</sequence>
<dbReference type="Proteomes" id="UP000095767">
    <property type="component" value="Unassembled WGS sequence"/>
</dbReference>
<proteinExistence type="predicted"/>
<evidence type="ECO:0000313" key="2">
    <source>
        <dbReference type="Proteomes" id="UP000095767"/>
    </source>
</evidence>
<keyword evidence="2" id="KW-1185">Reference proteome</keyword>
<accession>A0A1E5UQQ7</accession>
<protein>
    <submittedName>
        <fullName evidence="1">Uncharacterized protein</fullName>
    </submittedName>
</protein>
<dbReference type="AlphaFoldDB" id="A0A1E5UQQ7"/>
<comment type="caution">
    <text evidence="1">The sequence shown here is derived from an EMBL/GenBank/DDBJ whole genome shotgun (WGS) entry which is preliminary data.</text>
</comment>
<name>A0A1E5UQQ7_9POAL</name>
<gene>
    <name evidence="1" type="ORF">BAE44_0023773</name>
</gene>